<keyword evidence="7 8" id="KW-0624">Polysaccharide degradation</keyword>
<sequence length="566" mass="62310">MSMYGRDPWGGPLEICHDSATDDDRSRNLDIDRGALSRTLDETQQSWLLAGPGDQGRKKKKYVDIGCLVVSRKLFVWTVGVLVAAAVFAGVVAGIAKAIPRHRHPPPPPDDYTVALHKALMFFNAQRSGKLPKHNNVPWRGNSCMKDGLSDPAVRRSLVGGYYDAGDAVKFNFPAAFSMTLLSWSVIEYSAKYEAVGELGHVREIIKWGADYFLKTFNSTADSIDRIVAQVGSGATSPGSTQPNDHYCWMRPEDIDYPRPVVECHACSDLAAEMAAALAASSIVFKDNKAYSQKLVHGATTVFQFARDRRGRYSAGGSDAAKFYNSTSYWDEFVWSSSWMYLATGNTSYLTLATHPKLAKHAGAFWGGPDYGVFSWDNKLTGAQIRTAYSAIKTIAMPWTSMNRDYLEAADTPGWYCGPHFYSVEVLRSFARTQIEYILGKNPLKMSYVVGFGKRYPKHVHHRGASIPKNGVHYGCKGGWKWRDTKKPNPNIIVGAMVAGPDRHDGFKDVRKNYNYTEATLAGNAGLVAALIALSGEGHGVDKNTMFSAVPPMFPSPPPPPAPWKP</sequence>
<evidence type="ECO:0000256" key="8">
    <source>
        <dbReference type="PROSITE-ProRule" id="PRU10059"/>
    </source>
</evidence>
<evidence type="ECO:0000256" key="7">
    <source>
        <dbReference type="ARBA" id="ARBA00023326"/>
    </source>
</evidence>
<dbReference type="PANTHER" id="PTHR22298">
    <property type="entry name" value="ENDO-1,4-BETA-GLUCANASE"/>
    <property type="match status" value="1"/>
</dbReference>
<keyword evidence="3 8" id="KW-0378">Hydrolase</keyword>
<keyword evidence="11" id="KW-0472">Membrane</keyword>
<feature type="domain" description="Glycoside hydrolase family 9" evidence="12">
    <location>
        <begin position="422"/>
        <end position="531"/>
    </location>
</feature>
<evidence type="ECO:0000256" key="1">
    <source>
        <dbReference type="ARBA" id="ARBA00000966"/>
    </source>
</evidence>
<protein>
    <recommendedName>
        <fullName evidence="10">Endoglucanase</fullName>
        <ecNumber evidence="10">3.2.1.4</ecNumber>
    </recommendedName>
</protein>
<evidence type="ECO:0000256" key="9">
    <source>
        <dbReference type="PROSITE-ProRule" id="PRU10060"/>
    </source>
</evidence>
<gene>
    <name evidence="13" type="primary">gb19752</name>
    <name evidence="13" type="ORF">PR202_gb19752</name>
</gene>
<reference evidence="13" key="1">
    <citation type="journal article" date="2018" name="DNA Res.">
        <title>Multiple hybrid de novo genome assembly of finger millet, an orphan allotetraploid crop.</title>
        <authorList>
            <person name="Hatakeyama M."/>
            <person name="Aluri S."/>
            <person name="Balachadran M.T."/>
            <person name="Sivarajan S.R."/>
            <person name="Patrignani A."/>
            <person name="Gruter S."/>
            <person name="Poveda L."/>
            <person name="Shimizu-Inatsugi R."/>
            <person name="Baeten J."/>
            <person name="Francoijs K.J."/>
            <person name="Nataraja K.N."/>
            <person name="Reddy Y.A.N."/>
            <person name="Phadnis S."/>
            <person name="Ravikumar R.L."/>
            <person name="Schlapbach R."/>
            <person name="Sreeman S.M."/>
            <person name="Shimizu K.K."/>
        </authorList>
    </citation>
    <scope>NUCLEOTIDE SEQUENCE</scope>
</reference>
<evidence type="ECO:0000256" key="6">
    <source>
        <dbReference type="ARBA" id="ARBA00023295"/>
    </source>
</evidence>
<name>A0AAV5F6S6_ELECO</name>
<evidence type="ECO:0000259" key="12">
    <source>
        <dbReference type="Pfam" id="PF00759"/>
    </source>
</evidence>
<evidence type="ECO:0000256" key="11">
    <source>
        <dbReference type="SAM" id="Phobius"/>
    </source>
</evidence>
<dbReference type="InterPro" id="IPR033126">
    <property type="entry name" value="Glyco_hydro_9_Asp/Glu_AS"/>
</dbReference>
<dbReference type="PROSITE" id="PS00698">
    <property type="entry name" value="GH9_3"/>
    <property type="match status" value="1"/>
</dbReference>
<dbReference type="EMBL" id="BQKI01000082">
    <property type="protein sequence ID" value="GJN31363.1"/>
    <property type="molecule type" value="Genomic_DNA"/>
</dbReference>
<evidence type="ECO:0000313" key="13">
    <source>
        <dbReference type="EMBL" id="GJN31363.1"/>
    </source>
</evidence>
<dbReference type="EC" id="3.2.1.4" evidence="10"/>
<dbReference type="PROSITE" id="PS00592">
    <property type="entry name" value="GH9_2"/>
    <property type="match status" value="1"/>
</dbReference>
<dbReference type="AlphaFoldDB" id="A0AAV5F6S6"/>
<evidence type="ECO:0000256" key="10">
    <source>
        <dbReference type="RuleBase" id="RU361166"/>
    </source>
</evidence>
<dbReference type="InterPro" id="IPR012341">
    <property type="entry name" value="6hp_glycosidase-like_sf"/>
</dbReference>
<reference evidence="13" key="2">
    <citation type="submission" date="2021-12" db="EMBL/GenBank/DDBJ databases">
        <title>Resequencing data analysis of finger millet.</title>
        <authorList>
            <person name="Hatakeyama M."/>
            <person name="Aluri S."/>
            <person name="Balachadran M.T."/>
            <person name="Sivarajan S.R."/>
            <person name="Poveda L."/>
            <person name="Shimizu-Inatsugi R."/>
            <person name="Schlapbach R."/>
            <person name="Sreeman S.M."/>
            <person name="Shimizu K.K."/>
        </authorList>
    </citation>
    <scope>NUCLEOTIDE SEQUENCE</scope>
</reference>
<dbReference type="GO" id="GO:0030245">
    <property type="term" value="P:cellulose catabolic process"/>
    <property type="evidence" value="ECO:0007669"/>
    <property type="project" value="UniProtKB-KW"/>
</dbReference>
<dbReference type="InterPro" id="IPR001701">
    <property type="entry name" value="Glyco_hydro_9"/>
</dbReference>
<dbReference type="Proteomes" id="UP001054889">
    <property type="component" value="Unassembled WGS sequence"/>
</dbReference>
<dbReference type="Pfam" id="PF00759">
    <property type="entry name" value="Glyco_hydro_9"/>
    <property type="match status" value="2"/>
</dbReference>
<keyword evidence="11" id="KW-0812">Transmembrane</keyword>
<feature type="active site" evidence="8">
    <location>
        <position position="461"/>
    </location>
</feature>
<feature type="active site" evidence="9">
    <location>
        <position position="509"/>
    </location>
</feature>
<feature type="active site" evidence="9">
    <location>
        <position position="518"/>
    </location>
</feature>
<keyword evidence="4 10" id="KW-0136">Cellulose degradation</keyword>
<feature type="domain" description="Glycoside hydrolase family 9" evidence="12">
    <location>
        <begin position="112"/>
        <end position="389"/>
    </location>
</feature>
<keyword evidence="14" id="KW-1185">Reference proteome</keyword>
<evidence type="ECO:0000313" key="14">
    <source>
        <dbReference type="Proteomes" id="UP001054889"/>
    </source>
</evidence>
<dbReference type="SUPFAM" id="SSF48208">
    <property type="entry name" value="Six-hairpin glycosidases"/>
    <property type="match status" value="1"/>
</dbReference>
<accession>A0AAV5F6S6</accession>
<evidence type="ECO:0000256" key="3">
    <source>
        <dbReference type="ARBA" id="ARBA00022801"/>
    </source>
</evidence>
<keyword evidence="11" id="KW-1133">Transmembrane helix</keyword>
<dbReference type="Gene3D" id="1.50.10.10">
    <property type="match status" value="2"/>
</dbReference>
<comment type="catalytic activity">
    <reaction evidence="1 10">
        <text>Endohydrolysis of (1-&gt;4)-beta-D-glucosidic linkages in cellulose, lichenin and cereal beta-D-glucans.</text>
        <dbReference type="EC" id="3.2.1.4"/>
    </reaction>
</comment>
<feature type="transmembrane region" description="Helical" evidence="11">
    <location>
        <begin position="74"/>
        <end position="96"/>
    </location>
</feature>
<proteinExistence type="inferred from homology"/>
<evidence type="ECO:0000256" key="4">
    <source>
        <dbReference type="ARBA" id="ARBA00023001"/>
    </source>
</evidence>
<comment type="caution">
    <text evidence="13">The sequence shown here is derived from an EMBL/GenBank/DDBJ whole genome shotgun (WGS) entry which is preliminary data.</text>
</comment>
<evidence type="ECO:0000256" key="2">
    <source>
        <dbReference type="ARBA" id="ARBA00007072"/>
    </source>
</evidence>
<comment type="similarity">
    <text evidence="2 8 10">Belongs to the glycosyl hydrolase 9 (cellulase E) family.</text>
</comment>
<dbReference type="GO" id="GO:0008810">
    <property type="term" value="F:cellulase activity"/>
    <property type="evidence" value="ECO:0007669"/>
    <property type="project" value="UniProtKB-EC"/>
</dbReference>
<keyword evidence="5 8" id="KW-0119">Carbohydrate metabolism</keyword>
<dbReference type="InterPro" id="IPR008928">
    <property type="entry name" value="6-hairpin_glycosidase_sf"/>
</dbReference>
<evidence type="ECO:0000256" key="5">
    <source>
        <dbReference type="ARBA" id="ARBA00023277"/>
    </source>
</evidence>
<keyword evidence="6 8" id="KW-0326">Glycosidase</keyword>
<dbReference type="InterPro" id="IPR018221">
    <property type="entry name" value="Glyco_hydro_9_His_AS"/>
</dbReference>
<organism evidence="13 14">
    <name type="scientific">Eleusine coracana subsp. coracana</name>
    <dbReference type="NCBI Taxonomy" id="191504"/>
    <lineage>
        <taxon>Eukaryota</taxon>
        <taxon>Viridiplantae</taxon>
        <taxon>Streptophyta</taxon>
        <taxon>Embryophyta</taxon>
        <taxon>Tracheophyta</taxon>
        <taxon>Spermatophyta</taxon>
        <taxon>Magnoliopsida</taxon>
        <taxon>Liliopsida</taxon>
        <taxon>Poales</taxon>
        <taxon>Poaceae</taxon>
        <taxon>PACMAD clade</taxon>
        <taxon>Chloridoideae</taxon>
        <taxon>Cynodonteae</taxon>
        <taxon>Eleusininae</taxon>
        <taxon>Eleusine</taxon>
    </lineage>
</organism>